<evidence type="ECO:0000313" key="15">
    <source>
        <dbReference type="EMBL" id="TMW67934.1"/>
    </source>
</evidence>
<sequence length="550" mass="62665">MSKMARKRSALRTVDPQAELSEDAEVYEDANGVVWHFMLIYTDLTYGVKGNNKYYMAQLIQDGEEYMVWRRWGRVGAKIPQRSLEEYGTSLTKAQASFQKKFNDKSGNEWPLQGGFERVPRKYALVELDDQEPMEESGRGDEEAEEATSSVPSKLDERVQDVMKLICDADLINQEMAAMKLDLKRLPLGRLSQSQITQAYSLLDKLSNAVKEIERLSNENDDEEVKPATTSTRARRSTRPKRAVSSTRTKRLRVLKDQLKMLSNEFYILVPHDFGFTAPPPIDTMDDIKLKIDLLEVLADIEISQKLQQEKRNAARADLNPLDAQYQVLNTDMVPLLETDDEFKTIQRYVETTHAPTHIQYKLQIRSVLKIHRREEDEFTSTLDAVSNHRLLWHGSRLCNVVGILSKGLRVAPPEAPTNGYMFGKGIYFADSVSKSANYCWTTPEQPRGVVILAEVALGDMHPALEAVDLNYDMIKQAHSCDSLHGLGRMAAPTETYETMQDGVVVPIGEFEPTGVTDGELLYNEFVVYRKEQVRLRYLVSLDFLYETDE</sequence>
<feature type="domain" description="PARP catalytic" evidence="12">
    <location>
        <begin position="320"/>
        <end position="550"/>
    </location>
</feature>
<dbReference type="InterPro" id="IPR004102">
    <property type="entry name" value="Poly(ADP-ribose)pol_reg_dom"/>
</dbReference>
<dbReference type="Pfam" id="PF02877">
    <property type="entry name" value="PARP_reg"/>
    <property type="match status" value="1"/>
</dbReference>
<comment type="subcellular location">
    <subcellularLocation>
        <location evidence="1">Nucleus</location>
    </subcellularLocation>
</comment>
<evidence type="ECO:0000256" key="9">
    <source>
        <dbReference type="ARBA" id="ARBA00033987"/>
    </source>
</evidence>
<dbReference type="EC" id="2.4.2.-" evidence="10"/>
<evidence type="ECO:0000259" key="14">
    <source>
        <dbReference type="PROSITE" id="PS51977"/>
    </source>
</evidence>
<gene>
    <name evidence="15" type="ORF">Poli38472_007606</name>
</gene>
<evidence type="ECO:0000256" key="10">
    <source>
        <dbReference type="RuleBase" id="RU362114"/>
    </source>
</evidence>
<dbReference type="FunFam" id="3.90.228.10:FF:000002">
    <property type="entry name" value="Poly [ADP-ribose] polymerase"/>
    <property type="match status" value="1"/>
</dbReference>
<dbReference type="AlphaFoldDB" id="A0A8K1FP24"/>
<evidence type="ECO:0000259" key="13">
    <source>
        <dbReference type="PROSITE" id="PS51060"/>
    </source>
</evidence>
<evidence type="ECO:0000256" key="4">
    <source>
        <dbReference type="ARBA" id="ARBA00022695"/>
    </source>
</evidence>
<dbReference type="Gene3D" id="1.20.142.10">
    <property type="entry name" value="Poly(ADP-ribose) polymerase, regulatory domain"/>
    <property type="match status" value="1"/>
</dbReference>
<organism evidence="15 16">
    <name type="scientific">Pythium oligandrum</name>
    <name type="common">Mycoparasitic fungus</name>
    <dbReference type="NCBI Taxonomy" id="41045"/>
    <lineage>
        <taxon>Eukaryota</taxon>
        <taxon>Sar</taxon>
        <taxon>Stramenopiles</taxon>
        <taxon>Oomycota</taxon>
        <taxon>Peronosporomycetes</taxon>
        <taxon>Pythiales</taxon>
        <taxon>Pythiaceae</taxon>
        <taxon>Pythium</taxon>
    </lineage>
</organism>
<dbReference type="Gene3D" id="3.90.228.10">
    <property type="match status" value="1"/>
</dbReference>
<evidence type="ECO:0000256" key="7">
    <source>
        <dbReference type="ARBA" id="ARBA00023242"/>
    </source>
</evidence>
<evidence type="ECO:0000256" key="3">
    <source>
        <dbReference type="ARBA" id="ARBA00022679"/>
    </source>
</evidence>
<comment type="catalytic activity">
    <reaction evidence="9">
        <text>NAD(+) + (ADP-D-ribosyl)n-acceptor = nicotinamide + (ADP-D-ribosyl)n+1-acceptor + H(+).</text>
        <dbReference type="EC" id="2.4.2.30"/>
    </reaction>
</comment>
<evidence type="ECO:0000256" key="2">
    <source>
        <dbReference type="ARBA" id="ARBA00022676"/>
    </source>
</evidence>
<dbReference type="GO" id="GO:0070212">
    <property type="term" value="P:protein poly-ADP-ribosylation"/>
    <property type="evidence" value="ECO:0007669"/>
    <property type="project" value="TreeGrafter"/>
</dbReference>
<dbReference type="PROSITE" id="PS51977">
    <property type="entry name" value="WGR"/>
    <property type="match status" value="1"/>
</dbReference>
<evidence type="ECO:0000256" key="6">
    <source>
        <dbReference type="ARBA" id="ARBA00023027"/>
    </source>
</evidence>
<feature type="domain" description="WGR" evidence="14">
    <location>
        <begin position="23"/>
        <end position="123"/>
    </location>
</feature>
<dbReference type="InterPro" id="IPR012317">
    <property type="entry name" value="Poly(ADP-ribose)pol_cat_dom"/>
</dbReference>
<dbReference type="GO" id="GO:0005730">
    <property type="term" value="C:nucleolus"/>
    <property type="evidence" value="ECO:0007669"/>
    <property type="project" value="TreeGrafter"/>
</dbReference>
<keyword evidence="4" id="KW-0548">Nucleotidyltransferase</keyword>
<dbReference type="EMBL" id="SPLM01000003">
    <property type="protein sequence ID" value="TMW67934.1"/>
    <property type="molecule type" value="Genomic_DNA"/>
</dbReference>
<dbReference type="Proteomes" id="UP000794436">
    <property type="component" value="Unassembled WGS sequence"/>
</dbReference>
<dbReference type="Pfam" id="PF00644">
    <property type="entry name" value="PARP"/>
    <property type="match status" value="1"/>
</dbReference>
<evidence type="ECO:0000256" key="5">
    <source>
        <dbReference type="ARBA" id="ARBA00022765"/>
    </source>
</evidence>
<evidence type="ECO:0000256" key="1">
    <source>
        <dbReference type="ARBA" id="ARBA00004123"/>
    </source>
</evidence>
<dbReference type="GO" id="GO:1990404">
    <property type="term" value="F:NAD+-protein mono-ADP-ribosyltransferase activity"/>
    <property type="evidence" value="ECO:0007669"/>
    <property type="project" value="TreeGrafter"/>
</dbReference>
<dbReference type="SMART" id="SM00773">
    <property type="entry name" value="WGR"/>
    <property type="match status" value="1"/>
</dbReference>
<comment type="similarity">
    <text evidence="8">Belongs to the ARTD/PARP family.</text>
</comment>
<keyword evidence="3 10" id="KW-0808">Transferase</keyword>
<dbReference type="PANTHER" id="PTHR10459">
    <property type="entry name" value="DNA LIGASE"/>
    <property type="match status" value="1"/>
</dbReference>
<evidence type="ECO:0000313" key="16">
    <source>
        <dbReference type="Proteomes" id="UP000794436"/>
    </source>
</evidence>
<dbReference type="GO" id="GO:0006302">
    <property type="term" value="P:double-strand break repair"/>
    <property type="evidence" value="ECO:0007669"/>
    <property type="project" value="TreeGrafter"/>
</dbReference>
<evidence type="ECO:0000256" key="8">
    <source>
        <dbReference type="ARBA" id="ARBA00024347"/>
    </source>
</evidence>
<dbReference type="InterPro" id="IPR050800">
    <property type="entry name" value="ARTD/PARP"/>
</dbReference>
<dbReference type="PANTHER" id="PTHR10459:SF60">
    <property type="entry name" value="POLY [ADP-RIBOSE] POLYMERASE 2"/>
    <property type="match status" value="1"/>
</dbReference>
<name>A0A8K1FP24_PYTOL</name>
<dbReference type="Pfam" id="PF05406">
    <property type="entry name" value="WGR"/>
    <property type="match status" value="1"/>
</dbReference>
<accession>A0A8K1FP24</accession>
<feature type="domain" description="PARP alpha-helical" evidence="13">
    <location>
        <begin position="152"/>
        <end position="309"/>
    </location>
</feature>
<keyword evidence="16" id="KW-1185">Reference proteome</keyword>
<protein>
    <recommendedName>
        <fullName evidence="10">Poly [ADP-ribose] polymerase</fullName>
        <shortName evidence="10">PARP</shortName>
        <ecNumber evidence="10">2.4.2.-</ecNumber>
    </recommendedName>
</protein>
<comment type="caution">
    <text evidence="15">The sequence shown here is derived from an EMBL/GenBank/DDBJ whole genome shotgun (WGS) entry which is preliminary data.</text>
</comment>
<keyword evidence="5" id="KW-0013">ADP-ribosylation</keyword>
<keyword evidence="6 10" id="KW-0520">NAD</keyword>
<dbReference type="CDD" id="cd01437">
    <property type="entry name" value="parp_like"/>
    <property type="match status" value="1"/>
</dbReference>
<dbReference type="InterPro" id="IPR008893">
    <property type="entry name" value="WGR_domain"/>
</dbReference>
<proteinExistence type="inferred from homology"/>
<dbReference type="SUPFAM" id="SSF142921">
    <property type="entry name" value="WGR domain-like"/>
    <property type="match status" value="1"/>
</dbReference>
<dbReference type="InterPro" id="IPR036616">
    <property type="entry name" value="Poly(ADP-ribose)pol_reg_dom_sf"/>
</dbReference>
<keyword evidence="7" id="KW-0539">Nucleus</keyword>
<dbReference type="SUPFAM" id="SSF56399">
    <property type="entry name" value="ADP-ribosylation"/>
    <property type="match status" value="1"/>
</dbReference>
<dbReference type="OrthoDB" id="2017365at2759"/>
<dbReference type="GO" id="GO:0003950">
    <property type="term" value="F:NAD+ poly-ADP-ribosyltransferase activity"/>
    <property type="evidence" value="ECO:0007669"/>
    <property type="project" value="UniProtKB-UniRule"/>
</dbReference>
<dbReference type="SUPFAM" id="SSF47587">
    <property type="entry name" value="Domain of poly(ADP-ribose) polymerase"/>
    <property type="match status" value="1"/>
</dbReference>
<dbReference type="PROSITE" id="PS51060">
    <property type="entry name" value="PARP_ALPHA_HD"/>
    <property type="match status" value="1"/>
</dbReference>
<dbReference type="GO" id="GO:0016779">
    <property type="term" value="F:nucleotidyltransferase activity"/>
    <property type="evidence" value="ECO:0007669"/>
    <property type="project" value="UniProtKB-KW"/>
</dbReference>
<feature type="region of interest" description="Disordered" evidence="11">
    <location>
        <begin position="217"/>
        <end position="248"/>
    </location>
</feature>
<keyword evidence="2 10" id="KW-0328">Glycosyltransferase</keyword>
<dbReference type="InterPro" id="IPR036930">
    <property type="entry name" value="WGR_dom_sf"/>
</dbReference>
<dbReference type="PROSITE" id="PS51059">
    <property type="entry name" value="PARP_CATALYTIC"/>
    <property type="match status" value="1"/>
</dbReference>
<feature type="compositionally biased region" description="Basic residues" evidence="11">
    <location>
        <begin position="233"/>
        <end position="248"/>
    </location>
</feature>
<reference evidence="15" key="1">
    <citation type="submission" date="2019-03" db="EMBL/GenBank/DDBJ databases">
        <title>Long read genome sequence of the mycoparasitic Pythium oligandrum ATCC 38472 isolated from sugarbeet rhizosphere.</title>
        <authorList>
            <person name="Gaulin E."/>
        </authorList>
    </citation>
    <scope>NUCLEOTIDE SEQUENCE</scope>
    <source>
        <strain evidence="15">ATCC 38472_TT</strain>
    </source>
</reference>
<evidence type="ECO:0000259" key="12">
    <source>
        <dbReference type="PROSITE" id="PS51059"/>
    </source>
</evidence>
<evidence type="ECO:0000256" key="11">
    <source>
        <dbReference type="SAM" id="MobiDB-lite"/>
    </source>
</evidence>
<feature type="region of interest" description="Disordered" evidence="11">
    <location>
        <begin position="128"/>
        <end position="154"/>
    </location>
</feature>